<proteinExistence type="predicted"/>
<gene>
    <name evidence="1" type="ORF">M5K25_023618</name>
</gene>
<organism evidence="1 2">
    <name type="scientific">Dendrobium thyrsiflorum</name>
    <name type="common">Pinecone-like raceme dendrobium</name>
    <name type="synonym">Orchid</name>
    <dbReference type="NCBI Taxonomy" id="117978"/>
    <lineage>
        <taxon>Eukaryota</taxon>
        <taxon>Viridiplantae</taxon>
        <taxon>Streptophyta</taxon>
        <taxon>Embryophyta</taxon>
        <taxon>Tracheophyta</taxon>
        <taxon>Spermatophyta</taxon>
        <taxon>Magnoliopsida</taxon>
        <taxon>Liliopsida</taxon>
        <taxon>Asparagales</taxon>
        <taxon>Orchidaceae</taxon>
        <taxon>Epidendroideae</taxon>
        <taxon>Malaxideae</taxon>
        <taxon>Dendrobiinae</taxon>
        <taxon>Dendrobium</taxon>
    </lineage>
</organism>
<dbReference type="Proteomes" id="UP001552299">
    <property type="component" value="Unassembled WGS sequence"/>
</dbReference>
<sequence>MAVAKLNTTTSARFNLDAWGRKPASAAHVKKLSMARAKQYRDISILRLFFSIASAKPVKNCKWSNSVSSKDSSFAKNCGFIKQNLYSCYCNQWNVASLETSEEHACPSPSDVLKQPEYSLKSGKRKDDGLDVVQFRTHPSGTLANRRSPTYLSYFGYFSNDYYLRLLPSFGGITRCVDLVSPPSTPCLREIEGTQGMGTFDHRFPLFVLSVILYQGKSEAFRFLPVPSLAEGWDLPVYPALLKLEASKEGLFKLISRAIPFHPLQINKFVLGGNTHFRLSCWQQRDGRAMVVELATPRFSFYSAFLWRAGRFGFAIYWSRTLAVREEIRLWRKEFEAEDFLSVEQNETKEVSFVIILSTRAGLNRAGQIAQDLSRIFGKETGQFGAELQGMGC</sequence>
<dbReference type="AlphaFoldDB" id="A0ABD0U982"/>
<reference evidence="1 2" key="1">
    <citation type="journal article" date="2024" name="Plant Biotechnol. J.">
        <title>Dendrobium thyrsiflorum genome and its molecular insights into genes involved in important horticultural traits.</title>
        <authorList>
            <person name="Chen B."/>
            <person name="Wang J.Y."/>
            <person name="Zheng P.J."/>
            <person name="Li K.L."/>
            <person name="Liang Y.M."/>
            <person name="Chen X.F."/>
            <person name="Zhang C."/>
            <person name="Zhao X."/>
            <person name="He X."/>
            <person name="Zhang G.Q."/>
            <person name="Liu Z.J."/>
            <person name="Xu Q."/>
        </authorList>
    </citation>
    <scope>NUCLEOTIDE SEQUENCE [LARGE SCALE GENOMIC DNA]</scope>
    <source>
        <strain evidence="1">GZMU011</strain>
    </source>
</reference>
<keyword evidence="2" id="KW-1185">Reference proteome</keyword>
<dbReference type="EMBL" id="JANQDX010000017">
    <property type="protein sequence ID" value="KAL0909091.1"/>
    <property type="molecule type" value="Genomic_DNA"/>
</dbReference>
<name>A0ABD0U982_DENTH</name>
<protein>
    <submittedName>
        <fullName evidence="1">Uncharacterized protein</fullName>
    </submittedName>
</protein>
<evidence type="ECO:0000313" key="2">
    <source>
        <dbReference type="Proteomes" id="UP001552299"/>
    </source>
</evidence>
<comment type="caution">
    <text evidence="1">The sequence shown here is derived from an EMBL/GenBank/DDBJ whole genome shotgun (WGS) entry which is preliminary data.</text>
</comment>
<evidence type="ECO:0000313" key="1">
    <source>
        <dbReference type="EMBL" id="KAL0909091.1"/>
    </source>
</evidence>
<accession>A0ABD0U982</accession>